<dbReference type="Proteomes" id="UP001054821">
    <property type="component" value="Chromosome 4"/>
</dbReference>
<feature type="compositionally biased region" description="Low complexity" evidence="1">
    <location>
        <begin position="89"/>
        <end position="104"/>
    </location>
</feature>
<feature type="region of interest" description="Disordered" evidence="1">
    <location>
        <begin position="89"/>
        <end position="133"/>
    </location>
</feature>
<proteinExistence type="predicted"/>
<reference evidence="2 3" key="1">
    <citation type="journal article" date="2022" name="G3 (Bethesda)">
        <title>Whole-genome sequence and methylome profiling of the almond [Prunus dulcis (Mill.) D.A. Webb] cultivar 'Nonpareil'.</title>
        <authorList>
            <person name="D'Amico-Willman K.M."/>
            <person name="Ouma W.Z."/>
            <person name="Meulia T."/>
            <person name="Sideli G.M."/>
            <person name="Gradziel T.M."/>
            <person name="Fresnedo-Ramirez J."/>
        </authorList>
    </citation>
    <scope>NUCLEOTIDE SEQUENCE [LARGE SCALE GENOMIC DNA]</scope>
    <source>
        <strain evidence="2">Clone GOH B32 T37-40</strain>
    </source>
</reference>
<evidence type="ECO:0000313" key="2">
    <source>
        <dbReference type="EMBL" id="KAI5335378.1"/>
    </source>
</evidence>
<comment type="caution">
    <text evidence="2">The sequence shown here is derived from an EMBL/GenBank/DDBJ whole genome shotgun (WGS) entry which is preliminary data.</text>
</comment>
<sequence>MAGSLPTNTQPQNVSTAQQEQNGPDRNAAVGHDQVLVEDITEVVGGPVLRPNPATSLELQQLIRVMETMAQTMATQNAQINERFDQWLGQQNGQNGNQGALNGAPATRPQVEAQPNGFGVNPPQPNPPAGGNPAPVINVSLMGNNPYEVVN</sequence>
<protein>
    <submittedName>
        <fullName evidence="2">Uncharacterized protein</fullName>
    </submittedName>
</protein>
<keyword evidence="3" id="KW-1185">Reference proteome</keyword>
<accession>A0AAD4Z827</accession>
<name>A0AAD4Z827_PRUDU</name>
<organism evidence="2 3">
    <name type="scientific">Prunus dulcis</name>
    <name type="common">Almond</name>
    <name type="synonym">Amygdalus dulcis</name>
    <dbReference type="NCBI Taxonomy" id="3755"/>
    <lineage>
        <taxon>Eukaryota</taxon>
        <taxon>Viridiplantae</taxon>
        <taxon>Streptophyta</taxon>
        <taxon>Embryophyta</taxon>
        <taxon>Tracheophyta</taxon>
        <taxon>Spermatophyta</taxon>
        <taxon>Magnoliopsida</taxon>
        <taxon>eudicotyledons</taxon>
        <taxon>Gunneridae</taxon>
        <taxon>Pentapetalae</taxon>
        <taxon>rosids</taxon>
        <taxon>fabids</taxon>
        <taxon>Rosales</taxon>
        <taxon>Rosaceae</taxon>
        <taxon>Amygdaloideae</taxon>
        <taxon>Amygdaleae</taxon>
        <taxon>Prunus</taxon>
    </lineage>
</organism>
<dbReference type="AlphaFoldDB" id="A0AAD4Z827"/>
<feature type="region of interest" description="Disordered" evidence="1">
    <location>
        <begin position="1"/>
        <end position="27"/>
    </location>
</feature>
<gene>
    <name evidence="2" type="ORF">L3X38_025511</name>
</gene>
<evidence type="ECO:0000256" key="1">
    <source>
        <dbReference type="SAM" id="MobiDB-lite"/>
    </source>
</evidence>
<feature type="compositionally biased region" description="Polar residues" evidence="1">
    <location>
        <begin position="1"/>
        <end position="24"/>
    </location>
</feature>
<evidence type="ECO:0000313" key="3">
    <source>
        <dbReference type="Proteomes" id="UP001054821"/>
    </source>
</evidence>
<dbReference type="EMBL" id="JAJFAZ020000004">
    <property type="protein sequence ID" value="KAI5335378.1"/>
    <property type="molecule type" value="Genomic_DNA"/>
</dbReference>